<dbReference type="WBParaSite" id="ES5_v2.g20750.t1">
    <property type="protein sequence ID" value="ES5_v2.g20750.t1"/>
    <property type="gene ID" value="ES5_v2.g20750"/>
</dbReference>
<evidence type="ECO:0000313" key="2">
    <source>
        <dbReference type="WBParaSite" id="ES5_v2.g20750.t1"/>
    </source>
</evidence>
<proteinExistence type="predicted"/>
<dbReference type="Proteomes" id="UP000887579">
    <property type="component" value="Unplaced"/>
</dbReference>
<organism evidence="1 2">
    <name type="scientific">Panagrolaimus sp. ES5</name>
    <dbReference type="NCBI Taxonomy" id="591445"/>
    <lineage>
        <taxon>Eukaryota</taxon>
        <taxon>Metazoa</taxon>
        <taxon>Ecdysozoa</taxon>
        <taxon>Nematoda</taxon>
        <taxon>Chromadorea</taxon>
        <taxon>Rhabditida</taxon>
        <taxon>Tylenchina</taxon>
        <taxon>Panagrolaimomorpha</taxon>
        <taxon>Panagrolaimoidea</taxon>
        <taxon>Panagrolaimidae</taxon>
        <taxon>Panagrolaimus</taxon>
    </lineage>
</organism>
<protein>
    <submittedName>
        <fullName evidence="2">Uncharacterized protein</fullName>
    </submittedName>
</protein>
<reference evidence="2" key="1">
    <citation type="submission" date="2022-11" db="UniProtKB">
        <authorList>
            <consortium name="WormBaseParasite"/>
        </authorList>
    </citation>
    <scope>IDENTIFICATION</scope>
</reference>
<name>A0AC34FTT5_9BILA</name>
<accession>A0AC34FTT5</accession>
<sequence>MLLDSSKPDPFVQSDPEPSIASQDELGYCKKQSSLTFGNSTRYVIFGLSLYCLAVLFANSLTFNFTIICMTSPSQKENIASINGSIETIEIIDDQLVSSNISDKIEPEFSYTPQQQGWLFSAVAIGSFIGAIPLPFLTSFFGTRNVSHDELEKITYDKDCNDFGENRKPPYFKIFKDKSIIGVWIASIGGYTGFQLFSQYGPTYLNKVLDMNIQETGFMAATPFIGALVVKLISGPLSDHLTIISQQKRCILFASISQFLMAFCIFALGWMPIKTEIFAKIAYATAIMASSLNVVGVVKSAQLQSRQHAHVTMTVIAFINSAIVLLLPIFVSTLSPNNSPEEVCN</sequence>
<evidence type="ECO:0000313" key="1">
    <source>
        <dbReference type="Proteomes" id="UP000887579"/>
    </source>
</evidence>